<dbReference type="Proteomes" id="UP001622594">
    <property type="component" value="Chromosome"/>
</dbReference>
<feature type="region of interest" description="Disordered" evidence="9">
    <location>
        <begin position="268"/>
        <end position="303"/>
    </location>
</feature>
<evidence type="ECO:0000256" key="3">
    <source>
        <dbReference type="ARBA" id="ARBA00022553"/>
    </source>
</evidence>
<gene>
    <name evidence="12" type="ORF">OG814_35905</name>
</gene>
<evidence type="ECO:0000313" key="12">
    <source>
        <dbReference type="EMBL" id="WTR74296.1"/>
    </source>
</evidence>
<evidence type="ECO:0000256" key="1">
    <source>
        <dbReference type="ARBA" id="ARBA00000085"/>
    </source>
</evidence>
<evidence type="ECO:0000256" key="7">
    <source>
        <dbReference type="ARBA" id="ARBA00022840"/>
    </source>
</evidence>
<evidence type="ECO:0000256" key="4">
    <source>
        <dbReference type="ARBA" id="ARBA00022679"/>
    </source>
</evidence>
<evidence type="ECO:0000256" key="2">
    <source>
        <dbReference type="ARBA" id="ARBA00012438"/>
    </source>
</evidence>
<keyword evidence="4" id="KW-0808">Transferase</keyword>
<feature type="domain" description="Histidine kinase/HSP90-like ATPase" evidence="10">
    <location>
        <begin position="343"/>
        <end position="434"/>
    </location>
</feature>
<reference evidence="12 13" key="1">
    <citation type="submission" date="2022-10" db="EMBL/GenBank/DDBJ databases">
        <title>The complete genomes of actinobacterial strains from the NBC collection.</title>
        <authorList>
            <person name="Joergensen T.S."/>
            <person name="Alvarez Arevalo M."/>
            <person name="Sterndorff E.B."/>
            <person name="Faurdal D."/>
            <person name="Vuksanovic O."/>
            <person name="Mourched A.-S."/>
            <person name="Charusanti P."/>
            <person name="Shaw S."/>
            <person name="Blin K."/>
            <person name="Weber T."/>
        </authorList>
    </citation>
    <scope>NUCLEOTIDE SEQUENCE [LARGE SCALE GENOMIC DNA]</scope>
    <source>
        <strain evidence="12 13">NBC_00123</strain>
    </source>
</reference>
<dbReference type="Gene3D" id="1.20.5.1930">
    <property type="match status" value="1"/>
</dbReference>
<evidence type="ECO:0000256" key="5">
    <source>
        <dbReference type="ARBA" id="ARBA00022741"/>
    </source>
</evidence>
<name>A0ABZ1LIG6_9ACTN</name>
<keyword evidence="3" id="KW-0597">Phosphoprotein</keyword>
<dbReference type="PANTHER" id="PTHR24421">
    <property type="entry name" value="NITRATE/NITRITE SENSOR PROTEIN NARX-RELATED"/>
    <property type="match status" value="1"/>
</dbReference>
<evidence type="ECO:0000256" key="6">
    <source>
        <dbReference type="ARBA" id="ARBA00022777"/>
    </source>
</evidence>
<dbReference type="InterPro" id="IPR036890">
    <property type="entry name" value="HATPase_C_sf"/>
</dbReference>
<evidence type="ECO:0000259" key="11">
    <source>
        <dbReference type="Pfam" id="PF07730"/>
    </source>
</evidence>
<dbReference type="CDD" id="cd16917">
    <property type="entry name" value="HATPase_UhpB-NarQ-NarX-like"/>
    <property type="match status" value="1"/>
</dbReference>
<dbReference type="RefSeq" id="WP_398166299.1">
    <property type="nucleotide sequence ID" value="NZ_CP108188.1"/>
</dbReference>
<dbReference type="EMBL" id="CP108188">
    <property type="protein sequence ID" value="WTR74296.1"/>
    <property type="molecule type" value="Genomic_DNA"/>
</dbReference>
<dbReference type="Pfam" id="PF02518">
    <property type="entry name" value="HATPase_c"/>
    <property type="match status" value="1"/>
</dbReference>
<dbReference type="GO" id="GO:0016301">
    <property type="term" value="F:kinase activity"/>
    <property type="evidence" value="ECO:0007669"/>
    <property type="project" value="UniProtKB-KW"/>
</dbReference>
<proteinExistence type="predicted"/>
<feature type="compositionally biased region" description="Low complexity" evidence="9">
    <location>
        <begin position="1"/>
        <end position="12"/>
    </location>
</feature>
<evidence type="ECO:0000256" key="8">
    <source>
        <dbReference type="ARBA" id="ARBA00023012"/>
    </source>
</evidence>
<accession>A0ABZ1LIG6</accession>
<evidence type="ECO:0000256" key="9">
    <source>
        <dbReference type="SAM" id="MobiDB-lite"/>
    </source>
</evidence>
<dbReference type="PANTHER" id="PTHR24421:SF10">
    <property type="entry name" value="NITRATE_NITRITE SENSOR PROTEIN NARQ"/>
    <property type="match status" value="1"/>
</dbReference>
<keyword evidence="13" id="KW-1185">Reference proteome</keyword>
<dbReference type="Gene3D" id="3.30.565.10">
    <property type="entry name" value="Histidine kinase-like ATPase, C-terminal domain"/>
    <property type="match status" value="1"/>
</dbReference>
<comment type="catalytic activity">
    <reaction evidence="1">
        <text>ATP + protein L-histidine = ADP + protein N-phospho-L-histidine.</text>
        <dbReference type="EC" id="2.7.13.3"/>
    </reaction>
</comment>
<evidence type="ECO:0000313" key="13">
    <source>
        <dbReference type="Proteomes" id="UP001622594"/>
    </source>
</evidence>
<dbReference type="InterPro" id="IPR003594">
    <property type="entry name" value="HATPase_dom"/>
</dbReference>
<dbReference type="InterPro" id="IPR011712">
    <property type="entry name" value="Sig_transdc_His_kin_sub3_dim/P"/>
</dbReference>
<keyword evidence="8" id="KW-0902">Two-component regulatory system</keyword>
<dbReference type="InterPro" id="IPR050482">
    <property type="entry name" value="Sensor_HK_TwoCompSys"/>
</dbReference>
<feature type="domain" description="Signal transduction histidine kinase subgroup 3 dimerisation and phosphoacceptor" evidence="11">
    <location>
        <begin position="206"/>
        <end position="271"/>
    </location>
</feature>
<feature type="region of interest" description="Disordered" evidence="9">
    <location>
        <begin position="1"/>
        <end position="20"/>
    </location>
</feature>
<sequence length="438" mass="45670">MTADPTTTTTPTGRPRAAVDAPSARVTGADWAVSAVTVIAVCAGTALLDGRLDPGGALPLALQLGLLLLVRRRWPIAVLLLGVQAVIVFRSSGLTDVGWVWPVTAAYFTLAATGRPGPPGRPGLPWAIGVGLVELGFAAAWEASAGAAPRTVLASTGAEALWLALVLAVAAAHRDRRRWRAEVDAGMLRAAREQDAEARRRIAEARLQIARELHDVVAHTLTVVGVQLRVAGEALDDSPDEARTALATAQRVRKDAVNDLRSLIDVLRDPDDGSGDRSGDGIVSGIGDRRGAVPATRPPARLAPQAGLDDLEALVDRIRSTGLDVRLETSGELSRAPAPASLAAYRVVQESLTNTVRHAGAARATVRVLLTGGALHVHVVDNGAGDTGAQTDQEGGGHGLRGMRERVRALGGTFEAGPDRPRGGYAVRAELPVPGFRP</sequence>
<keyword evidence="5" id="KW-0547">Nucleotide-binding</keyword>
<dbReference type="SUPFAM" id="SSF55874">
    <property type="entry name" value="ATPase domain of HSP90 chaperone/DNA topoisomerase II/histidine kinase"/>
    <property type="match status" value="1"/>
</dbReference>
<keyword evidence="6 12" id="KW-0418">Kinase</keyword>
<dbReference type="EC" id="2.7.13.3" evidence="2"/>
<evidence type="ECO:0000259" key="10">
    <source>
        <dbReference type="Pfam" id="PF02518"/>
    </source>
</evidence>
<organism evidence="12 13">
    <name type="scientific">Streptomyces zaomyceticus</name>
    <dbReference type="NCBI Taxonomy" id="68286"/>
    <lineage>
        <taxon>Bacteria</taxon>
        <taxon>Bacillati</taxon>
        <taxon>Actinomycetota</taxon>
        <taxon>Actinomycetes</taxon>
        <taxon>Kitasatosporales</taxon>
        <taxon>Streptomycetaceae</taxon>
        <taxon>Streptomyces</taxon>
    </lineage>
</organism>
<dbReference type="Pfam" id="PF07730">
    <property type="entry name" value="HisKA_3"/>
    <property type="match status" value="1"/>
</dbReference>
<protein>
    <recommendedName>
        <fullName evidence="2">histidine kinase</fullName>
        <ecNumber evidence="2">2.7.13.3</ecNumber>
    </recommendedName>
</protein>
<feature type="compositionally biased region" description="Basic and acidic residues" evidence="9">
    <location>
        <begin position="268"/>
        <end position="279"/>
    </location>
</feature>
<keyword evidence="7" id="KW-0067">ATP-binding</keyword>